<organism evidence="8 9">
    <name type="scientific">Roseibacillus persicicus</name>
    <dbReference type="NCBI Taxonomy" id="454148"/>
    <lineage>
        <taxon>Bacteria</taxon>
        <taxon>Pseudomonadati</taxon>
        <taxon>Verrucomicrobiota</taxon>
        <taxon>Verrucomicrobiia</taxon>
        <taxon>Verrucomicrobiales</taxon>
        <taxon>Verrucomicrobiaceae</taxon>
        <taxon>Roseibacillus</taxon>
    </lineage>
</organism>
<evidence type="ECO:0000256" key="2">
    <source>
        <dbReference type="ARBA" id="ARBA00013194"/>
    </source>
</evidence>
<dbReference type="PROSITE" id="PS50198">
    <property type="entry name" value="PPIC_PPIASE_2"/>
    <property type="match status" value="1"/>
</dbReference>
<dbReference type="RefSeq" id="WP_189571725.1">
    <property type="nucleotide sequence ID" value="NZ_BMXI01000014.1"/>
</dbReference>
<dbReference type="PANTHER" id="PTHR47245:SF1">
    <property type="entry name" value="FOLDASE PROTEIN PRSA"/>
    <property type="match status" value="1"/>
</dbReference>
<keyword evidence="4 6" id="KW-0697">Rotamase</keyword>
<dbReference type="SUPFAM" id="SSF54534">
    <property type="entry name" value="FKBP-like"/>
    <property type="match status" value="1"/>
</dbReference>
<sequence>MIRVNGELINPNLLEEAFTRIKSEAELRTQVSCCERDEEFSKAAEEEVIDSILIAQEAEKNHRDLDEQEIARRLEELIKLYREHGASWEMLEAERDNLRDEVMANLRMERFMGEHIPEVAPPTEEELADYFESVKKQYRDLPEARCLHLIKMIDGHEDQKELLEEMVALRKRLLEGEDFSTLAKAETEKSSKEVDLGWIPLDRPTNPFETILFSLQEGEISPVLSYEHALHLVKVTERKGGMTPALEEIADELRNRYVVEKRQAALRALASKLRSEAVIEHVDFENPDES</sequence>
<evidence type="ECO:0000256" key="1">
    <source>
        <dbReference type="ARBA" id="ARBA00000971"/>
    </source>
</evidence>
<reference evidence="8" key="1">
    <citation type="journal article" date="2014" name="Int. J. Syst. Evol. Microbiol.">
        <title>Complete genome sequence of Corynebacterium casei LMG S-19264T (=DSM 44701T), isolated from a smear-ripened cheese.</title>
        <authorList>
            <consortium name="US DOE Joint Genome Institute (JGI-PGF)"/>
            <person name="Walter F."/>
            <person name="Albersmeier A."/>
            <person name="Kalinowski J."/>
            <person name="Ruckert C."/>
        </authorList>
    </citation>
    <scope>NUCLEOTIDE SEQUENCE</scope>
    <source>
        <strain evidence="8">KCTC 12988</strain>
    </source>
</reference>
<dbReference type="EC" id="5.2.1.8" evidence="2"/>
<dbReference type="InterPro" id="IPR050245">
    <property type="entry name" value="PrsA_foldase"/>
</dbReference>
<name>A0A918TU02_9BACT</name>
<evidence type="ECO:0000313" key="8">
    <source>
        <dbReference type="EMBL" id="GHC61161.1"/>
    </source>
</evidence>
<protein>
    <recommendedName>
        <fullName evidence="2">peptidylprolyl isomerase</fullName>
        <ecNumber evidence="2">5.2.1.8</ecNumber>
    </recommendedName>
</protein>
<keyword evidence="9" id="KW-1185">Reference proteome</keyword>
<reference evidence="8" key="2">
    <citation type="submission" date="2020-09" db="EMBL/GenBank/DDBJ databases">
        <authorList>
            <person name="Sun Q."/>
            <person name="Kim S."/>
        </authorList>
    </citation>
    <scope>NUCLEOTIDE SEQUENCE</scope>
    <source>
        <strain evidence="8">KCTC 12988</strain>
    </source>
</reference>
<evidence type="ECO:0000256" key="4">
    <source>
        <dbReference type="ARBA" id="ARBA00023110"/>
    </source>
</evidence>
<comment type="catalytic activity">
    <reaction evidence="1">
        <text>[protein]-peptidylproline (omega=180) = [protein]-peptidylproline (omega=0)</text>
        <dbReference type="Rhea" id="RHEA:16237"/>
        <dbReference type="Rhea" id="RHEA-COMP:10747"/>
        <dbReference type="Rhea" id="RHEA-COMP:10748"/>
        <dbReference type="ChEBI" id="CHEBI:83833"/>
        <dbReference type="ChEBI" id="CHEBI:83834"/>
        <dbReference type="EC" id="5.2.1.8"/>
    </reaction>
</comment>
<dbReference type="Proteomes" id="UP000644507">
    <property type="component" value="Unassembled WGS sequence"/>
</dbReference>
<evidence type="ECO:0000256" key="5">
    <source>
        <dbReference type="ARBA" id="ARBA00023235"/>
    </source>
</evidence>
<dbReference type="InterPro" id="IPR027304">
    <property type="entry name" value="Trigger_fact/SurA_dom_sf"/>
</dbReference>
<dbReference type="InterPro" id="IPR046357">
    <property type="entry name" value="PPIase_dom_sf"/>
</dbReference>
<dbReference type="PANTHER" id="PTHR47245">
    <property type="entry name" value="PEPTIDYLPROLYL ISOMERASE"/>
    <property type="match status" value="1"/>
</dbReference>
<dbReference type="EMBL" id="BMXI01000014">
    <property type="protein sequence ID" value="GHC61161.1"/>
    <property type="molecule type" value="Genomic_DNA"/>
</dbReference>
<evidence type="ECO:0000259" key="7">
    <source>
        <dbReference type="PROSITE" id="PS50198"/>
    </source>
</evidence>
<evidence type="ECO:0000313" key="9">
    <source>
        <dbReference type="Proteomes" id="UP000644507"/>
    </source>
</evidence>
<keyword evidence="5 6" id="KW-0413">Isomerase</keyword>
<dbReference type="AlphaFoldDB" id="A0A918TU02"/>
<feature type="domain" description="PpiC" evidence="7">
    <location>
        <begin position="141"/>
        <end position="237"/>
    </location>
</feature>
<proteinExistence type="predicted"/>
<dbReference type="SUPFAM" id="SSF109998">
    <property type="entry name" value="Triger factor/SurA peptide-binding domain-like"/>
    <property type="match status" value="1"/>
</dbReference>
<dbReference type="Pfam" id="PF13145">
    <property type="entry name" value="Rotamase_2"/>
    <property type="match status" value="1"/>
</dbReference>
<dbReference type="Gene3D" id="1.10.4030.10">
    <property type="entry name" value="Porin chaperone SurA, peptide-binding domain"/>
    <property type="match status" value="1"/>
</dbReference>
<dbReference type="Gene3D" id="3.10.50.40">
    <property type="match status" value="1"/>
</dbReference>
<gene>
    <name evidence="8" type="ORF">GCM10007100_30550</name>
</gene>
<accession>A0A918TU02</accession>
<comment type="caution">
    <text evidence="8">The sequence shown here is derived from an EMBL/GenBank/DDBJ whole genome shotgun (WGS) entry which is preliminary data.</text>
</comment>
<dbReference type="InterPro" id="IPR000297">
    <property type="entry name" value="PPIase_PpiC"/>
</dbReference>
<dbReference type="GO" id="GO:0003755">
    <property type="term" value="F:peptidyl-prolyl cis-trans isomerase activity"/>
    <property type="evidence" value="ECO:0007669"/>
    <property type="project" value="UniProtKB-KW"/>
</dbReference>
<keyword evidence="3" id="KW-0732">Signal</keyword>
<evidence type="ECO:0000256" key="3">
    <source>
        <dbReference type="ARBA" id="ARBA00022729"/>
    </source>
</evidence>
<evidence type="ECO:0000256" key="6">
    <source>
        <dbReference type="PROSITE-ProRule" id="PRU00278"/>
    </source>
</evidence>